<reference evidence="1 2" key="1">
    <citation type="submission" date="2023-07" db="EMBL/GenBank/DDBJ databases">
        <authorList>
            <person name="Lian W.-H."/>
        </authorList>
    </citation>
    <scope>NUCLEOTIDE SEQUENCE [LARGE SCALE GENOMIC DNA]</scope>
    <source>
        <strain evidence="1 2">SYSU DXS3180</strain>
    </source>
</reference>
<sequence>MKLLVAIVLITSFFSCKKDSIQYASEFEKSKQAWNSYKASIGNSYSYIIYSGSVFGGYAETKITVRNGAVKGRSYLAGSYVYNQGQAPLLQIMRSWTEDSAALNTHQEGDAAVLLDEIYAQAPTVWLNVEKKKNDVYFTSDSIGLITSCGYVPKGCQDDCFIGVHIKSITPL</sequence>
<gene>
    <name evidence="1" type="ORF">QTN47_01490</name>
</gene>
<evidence type="ECO:0000313" key="1">
    <source>
        <dbReference type="EMBL" id="MEX6686144.1"/>
    </source>
</evidence>
<evidence type="ECO:0000313" key="2">
    <source>
        <dbReference type="Proteomes" id="UP001560573"/>
    </source>
</evidence>
<name>A0ABV3ZA95_9BACT</name>
<accession>A0ABV3ZA95</accession>
<proteinExistence type="predicted"/>
<protein>
    <submittedName>
        <fullName evidence="1">Uncharacterized protein</fullName>
    </submittedName>
</protein>
<organism evidence="1 2">
    <name type="scientific">Danxiaibacter flavus</name>
    <dbReference type="NCBI Taxonomy" id="3049108"/>
    <lineage>
        <taxon>Bacteria</taxon>
        <taxon>Pseudomonadati</taxon>
        <taxon>Bacteroidota</taxon>
        <taxon>Chitinophagia</taxon>
        <taxon>Chitinophagales</taxon>
        <taxon>Chitinophagaceae</taxon>
        <taxon>Danxiaibacter</taxon>
    </lineage>
</organism>
<comment type="caution">
    <text evidence="1">The sequence shown here is derived from an EMBL/GenBank/DDBJ whole genome shotgun (WGS) entry which is preliminary data.</text>
</comment>
<dbReference type="EMBL" id="JAULBC010000001">
    <property type="protein sequence ID" value="MEX6686144.1"/>
    <property type="molecule type" value="Genomic_DNA"/>
</dbReference>
<dbReference type="RefSeq" id="WP_369327533.1">
    <property type="nucleotide sequence ID" value="NZ_JAULBC010000001.1"/>
</dbReference>
<keyword evidence="2" id="KW-1185">Reference proteome</keyword>
<dbReference type="Proteomes" id="UP001560573">
    <property type="component" value="Unassembled WGS sequence"/>
</dbReference>
<dbReference type="PROSITE" id="PS51257">
    <property type="entry name" value="PROKAR_LIPOPROTEIN"/>
    <property type="match status" value="1"/>
</dbReference>